<dbReference type="InterPro" id="IPR029068">
    <property type="entry name" value="Glyas_Bleomycin-R_OHBP_Dase"/>
</dbReference>
<dbReference type="Pfam" id="PF06983">
    <property type="entry name" value="3-dmu-9_3-mt"/>
    <property type="match status" value="1"/>
</dbReference>
<dbReference type="SUPFAM" id="SSF54593">
    <property type="entry name" value="Glyoxalase/Bleomycin resistance protein/Dihydroxybiphenyl dioxygenase"/>
    <property type="match status" value="1"/>
</dbReference>
<evidence type="ECO:0000259" key="1">
    <source>
        <dbReference type="Pfam" id="PF06983"/>
    </source>
</evidence>
<name>A0A562U7W9_9SPHI</name>
<feature type="domain" description="PhnB-like" evidence="1">
    <location>
        <begin position="4"/>
        <end position="132"/>
    </location>
</feature>
<dbReference type="InterPro" id="IPR028973">
    <property type="entry name" value="PhnB-like"/>
</dbReference>
<evidence type="ECO:0000313" key="3">
    <source>
        <dbReference type="Proteomes" id="UP000317010"/>
    </source>
</evidence>
<reference evidence="2 3" key="1">
    <citation type="submission" date="2019-07" db="EMBL/GenBank/DDBJ databases">
        <title>Genomic Encyclopedia of Archaeal and Bacterial Type Strains, Phase II (KMG-II): from individual species to whole genera.</title>
        <authorList>
            <person name="Goeker M."/>
        </authorList>
    </citation>
    <scope>NUCLEOTIDE SEQUENCE [LARGE SCALE GENOMIC DNA]</scope>
    <source>
        <strain evidence="2 3">ATCC BAA-1854</strain>
    </source>
</reference>
<dbReference type="AlphaFoldDB" id="A0A562U7W9"/>
<protein>
    <submittedName>
        <fullName evidence="2">PhnB protein</fullName>
    </submittedName>
</protein>
<comment type="caution">
    <text evidence="2">The sequence shown here is derived from an EMBL/GenBank/DDBJ whole genome shotgun (WGS) entry which is preliminary data.</text>
</comment>
<dbReference type="Proteomes" id="UP000317010">
    <property type="component" value="Unassembled WGS sequence"/>
</dbReference>
<dbReference type="EMBL" id="VLLI01000004">
    <property type="protein sequence ID" value="TWJ01455.1"/>
    <property type="molecule type" value="Genomic_DNA"/>
</dbReference>
<sequence>MKAVNITLTFNGQTEEAFNFYKSVFGGEFIHIQRMKDIPGPEPVVGAEGEKILHVALPIGGAVLNGMDIPQGRPQSNRGDNFMITLETESEDETTKIFNGLAEGGFVMMPLAQQFWATYFGMVKDKFGIQWMLSYIK</sequence>
<dbReference type="OrthoDB" id="9795306at2"/>
<evidence type="ECO:0000313" key="2">
    <source>
        <dbReference type="EMBL" id="TWJ01455.1"/>
    </source>
</evidence>
<gene>
    <name evidence="2" type="ORF">JN11_01606</name>
</gene>
<dbReference type="RefSeq" id="WP_144911429.1">
    <property type="nucleotide sequence ID" value="NZ_VLLI01000004.1"/>
</dbReference>
<proteinExistence type="predicted"/>
<dbReference type="Gene3D" id="3.10.180.10">
    <property type="entry name" value="2,3-Dihydroxybiphenyl 1,2-Dioxygenase, domain 1"/>
    <property type="match status" value="1"/>
</dbReference>
<keyword evidence="3" id="KW-1185">Reference proteome</keyword>
<accession>A0A562U7W9</accession>
<dbReference type="PANTHER" id="PTHR33990">
    <property type="entry name" value="PROTEIN YJDN-RELATED"/>
    <property type="match status" value="1"/>
</dbReference>
<dbReference type="CDD" id="cd06588">
    <property type="entry name" value="PhnB_like"/>
    <property type="match status" value="1"/>
</dbReference>
<organism evidence="2 3">
    <name type="scientific">Mucilaginibacter frigoritolerans</name>
    <dbReference type="NCBI Taxonomy" id="652788"/>
    <lineage>
        <taxon>Bacteria</taxon>
        <taxon>Pseudomonadati</taxon>
        <taxon>Bacteroidota</taxon>
        <taxon>Sphingobacteriia</taxon>
        <taxon>Sphingobacteriales</taxon>
        <taxon>Sphingobacteriaceae</taxon>
        <taxon>Mucilaginibacter</taxon>
    </lineage>
</organism>
<dbReference type="PANTHER" id="PTHR33990:SF1">
    <property type="entry name" value="PROTEIN YJDN"/>
    <property type="match status" value="1"/>
</dbReference>